<reference evidence="2 3" key="1">
    <citation type="journal article" date="2018" name="ISME J.">
        <title>Endosymbiont genomes yield clues of tubeworm success.</title>
        <authorList>
            <person name="Li Y."/>
            <person name="Liles M.R."/>
            <person name="Halanych K.M."/>
        </authorList>
    </citation>
    <scope>NUCLEOTIDE SEQUENCE [LARGE SCALE GENOMIC DNA]</scope>
    <source>
        <strain evidence="2">A1462</strain>
    </source>
</reference>
<evidence type="ECO:0000313" key="2">
    <source>
        <dbReference type="EMBL" id="RDH85808.1"/>
    </source>
</evidence>
<keyword evidence="3" id="KW-1185">Reference proteome</keyword>
<comment type="caution">
    <text evidence="2">The sequence shown here is derived from an EMBL/GenBank/DDBJ whole genome shotgun (WGS) entry which is preliminary data.</text>
</comment>
<protein>
    <submittedName>
        <fullName evidence="2">Uncharacterized protein</fullName>
    </submittedName>
</protein>
<keyword evidence="1" id="KW-1133">Transmembrane helix</keyword>
<feature type="transmembrane region" description="Helical" evidence="1">
    <location>
        <begin position="118"/>
        <end position="138"/>
    </location>
</feature>
<dbReference type="Proteomes" id="UP000254771">
    <property type="component" value="Unassembled WGS sequence"/>
</dbReference>
<feature type="transmembrane region" description="Helical" evidence="1">
    <location>
        <begin position="53"/>
        <end position="73"/>
    </location>
</feature>
<keyword evidence="1" id="KW-0812">Transmembrane</keyword>
<keyword evidence="1" id="KW-0472">Membrane</keyword>
<organism evidence="2 3">
    <name type="scientific">endosymbiont of Escarpia spicata</name>
    <dbReference type="NCBI Taxonomy" id="2200908"/>
    <lineage>
        <taxon>Bacteria</taxon>
        <taxon>Pseudomonadati</taxon>
        <taxon>Pseudomonadota</taxon>
        <taxon>Gammaproteobacteria</taxon>
        <taxon>sulfur-oxidizing symbionts</taxon>
    </lineage>
</organism>
<sequence>MQIAIGWALLILGGLLYTAQIISSIDFKLGQRLGIQEDPKETDSVVQTLERYIAFWDLLTLGWMPLAGFLMIVDHEWWPIISLLAGAIYFDTSGREAVKNISLRQEGFRVGSKKQKKLFFFTYIFMAIIGMTLIVYSAKVLLV</sequence>
<evidence type="ECO:0000313" key="3">
    <source>
        <dbReference type="Proteomes" id="UP000254771"/>
    </source>
</evidence>
<dbReference type="EMBL" id="QFXE01000012">
    <property type="protein sequence ID" value="RDH85808.1"/>
    <property type="molecule type" value="Genomic_DNA"/>
</dbReference>
<accession>A0A370DLP4</accession>
<evidence type="ECO:0000256" key="1">
    <source>
        <dbReference type="SAM" id="Phobius"/>
    </source>
</evidence>
<name>A0A370DLP4_9GAMM</name>
<proteinExistence type="predicted"/>
<gene>
    <name evidence="2" type="ORF">DIZ78_10160</name>
</gene>
<dbReference type="AlphaFoldDB" id="A0A370DLP4"/>